<evidence type="ECO:0000313" key="3">
    <source>
        <dbReference type="WBParaSite" id="DME_0000184701-mRNA-1"/>
    </source>
</evidence>
<dbReference type="InterPro" id="IPR005301">
    <property type="entry name" value="MOB_kinase_act_fam"/>
</dbReference>
<dbReference type="Pfam" id="PF03637">
    <property type="entry name" value="Mob1_phocein"/>
    <property type="match status" value="1"/>
</dbReference>
<protein>
    <submittedName>
        <fullName evidence="3">MOB kinase activator-like 2</fullName>
    </submittedName>
</protein>
<name>A0A0N4U4W0_DRAME</name>
<dbReference type="Gene3D" id="1.20.140.30">
    <property type="entry name" value="MOB kinase activator"/>
    <property type="match status" value="1"/>
</dbReference>
<evidence type="ECO:0000313" key="2">
    <source>
        <dbReference type="Proteomes" id="UP000038040"/>
    </source>
</evidence>
<feature type="binding site" evidence="1">
    <location>
        <position position="134"/>
    </location>
    <ligand>
        <name>Zn(2+)</name>
        <dbReference type="ChEBI" id="CHEBI:29105"/>
    </ligand>
</feature>
<keyword evidence="1" id="KW-0862">Zinc</keyword>
<dbReference type="PANTHER" id="PTHR22599">
    <property type="entry name" value="MPS ONE BINDER KINASE ACTIVATOR-LIKE MOB"/>
    <property type="match status" value="1"/>
</dbReference>
<evidence type="ECO:0000256" key="1">
    <source>
        <dbReference type="PIRSR" id="PIRSR605301-1"/>
    </source>
</evidence>
<feature type="binding site" evidence="1">
    <location>
        <position position="49"/>
    </location>
    <ligand>
        <name>Zn(2+)</name>
        <dbReference type="ChEBI" id="CHEBI:29105"/>
    </ligand>
</feature>
<feature type="binding site" evidence="1">
    <location>
        <position position="54"/>
    </location>
    <ligand>
        <name>Zn(2+)</name>
        <dbReference type="ChEBI" id="CHEBI:29105"/>
    </ligand>
</feature>
<dbReference type="WBParaSite" id="DME_0000184701-mRNA-1">
    <property type="protein sequence ID" value="DME_0000184701-mRNA-1"/>
    <property type="gene ID" value="DME_0000184701"/>
</dbReference>
<sequence length="222" mass="25182">LNFVIFSFFIFDEITGIEGFIFFNAICSFLALALFEAVNALCGTLTELCTPVSCPVMCYPGVPKAHWISERRKHHLYSAMQYIDCVMSFCEKSSKDESLYPTKYGNSFSCNFESHCRRLLQLLWHCCGHLYTNHWEQLSALNLRPQFSLVLAHMHSIAKIYGLMDSKELSIISRTLQVILSFLHSGGHSHSKWSRMPSSKSGSWGGHPSPSIISYKSYAQTC</sequence>
<dbReference type="AlphaFoldDB" id="A0A0N4U4W0"/>
<organism evidence="2 3">
    <name type="scientific">Dracunculus medinensis</name>
    <name type="common">Guinea worm</name>
    <dbReference type="NCBI Taxonomy" id="318479"/>
    <lineage>
        <taxon>Eukaryota</taxon>
        <taxon>Metazoa</taxon>
        <taxon>Ecdysozoa</taxon>
        <taxon>Nematoda</taxon>
        <taxon>Chromadorea</taxon>
        <taxon>Rhabditida</taxon>
        <taxon>Spirurina</taxon>
        <taxon>Dracunculoidea</taxon>
        <taxon>Dracunculidae</taxon>
        <taxon>Dracunculus</taxon>
    </lineage>
</organism>
<feature type="binding site" evidence="1">
    <location>
        <position position="129"/>
    </location>
    <ligand>
        <name>Zn(2+)</name>
        <dbReference type="ChEBI" id="CHEBI:29105"/>
    </ligand>
</feature>
<reference evidence="3" key="1">
    <citation type="submission" date="2017-02" db="UniProtKB">
        <authorList>
            <consortium name="WormBaseParasite"/>
        </authorList>
    </citation>
    <scope>IDENTIFICATION</scope>
</reference>
<dbReference type="SMART" id="SM01388">
    <property type="entry name" value="Mob1_phocein"/>
    <property type="match status" value="1"/>
</dbReference>
<dbReference type="InterPro" id="IPR036703">
    <property type="entry name" value="MOB_kinase_act_sf"/>
</dbReference>
<proteinExistence type="predicted"/>
<dbReference type="SUPFAM" id="SSF101152">
    <property type="entry name" value="Mob1/phocein"/>
    <property type="match status" value="1"/>
</dbReference>
<keyword evidence="1" id="KW-0479">Metal-binding</keyword>
<accession>A0A0N4U4W0</accession>
<dbReference type="Proteomes" id="UP000038040">
    <property type="component" value="Unplaced"/>
</dbReference>